<evidence type="ECO:0000256" key="2">
    <source>
        <dbReference type="SAM" id="SignalP"/>
    </source>
</evidence>
<feature type="chain" id="PRO_5041163503" description="Penicillin-binding protein activator LpoB" evidence="2">
    <location>
        <begin position="25"/>
        <end position="203"/>
    </location>
</feature>
<evidence type="ECO:0000313" key="3">
    <source>
        <dbReference type="EMBL" id="NMD86692.1"/>
    </source>
</evidence>
<dbReference type="NCBIfam" id="TIGR02722">
    <property type="entry name" value="lp"/>
    <property type="match status" value="1"/>
</dbReference>
<protein>
    <recommendedName>
        <fullName evidence="1">Penicillin-binding protein activator LpoB</fullName>
    </recommendedName>
</protein>
<keyword evidence="5" id="KW-1185">Reference proteome</keyword>
<proteinExistence type="predicted"/>
<accession>A0A2U1B0J8</accession>
<evidence type="ECO:0000313" key="4">
    <source>
        <dbReference type="EMBL" id="PVY42027.1"/>
    </source>
</evidence>
<evidence type="ECO:0000313" key="6">
    <source>
        <dbReference type="Proteomes" id="UP000576225"/>
    </source>
</evidence>
<keyword evidence="2" id="KW-0732">Signal</keyword>
<dbReference type="Proteomes" id="UP000576225">
    <property type="component" value="Unassembled WGS sequence"/>
</dbReference>
<sequence>MKQYALFGGAAAIALGLAAGCAVAPHRIDPAGDEMLTSTHRIDVKDWQTAALKSIDSLLESGALARTDGRKTVVMVGEVKNSTSTPVNTRILTDKIRQAILKSGKAVTTTAVGAKGAEETATRQVRELENDDLFNQATVQKRGTVISPDMSLSGEIVQQKSKVGRVEESYFFFHVVMTDLATGLAVWEDNVEIGKQETKSIFD</sequence>
<dbReference type="Pfam" id="PF13036">
    <property type="entry name" value="LpoB"/>
    <property type="match status" value="1"/>
</dbReference>
<reference evidence="3 6" key="2">
    <citation type="submission" date="2020-04" db="EMBL/GenBank/DDBJ databases">
        <authorList>
            <person name="Hitch T.C.A."/>
            <person name="Wylensek D."/>
            <person name="Clavel T."/>
        </authorList>
    </citation>
    <scope>NUCLEOTIDE SEQUENCE [LARGE SCALE GENOMIC DNA]</scope>
    <source>
        <strain evidence="3 6">COR2-253-APC-1A</strain>
    </source>
</reference>
<organism evidence="4 5">
    <name type="scientific">Victivallis vadensis</name>
    <dbReference type="NCBI Taxonomy" id="172901"/>
    <lineage>
        <taxon>Bacteria</taxon>
        <taxon>Pseudomonadati</taxon>
        <taxon>Lentisphaerota</taxon>
        <taxon>Lentisphaeria</taxon>
        <taxon>Victivallales</taxon>
        <taxon>Victivallaceae</taxon>
        <taxon>Victivallis</taxon>
    </lineage>
</organism>
<name>A0A2U1B0J8_9BACT</name>
<dbReference type="EMBL" id="QEKH01000012">
    <property type="protein sequence ID" value="PVY42027.1"/>
    <property type="molecule type" value="Genomic_DNA"/>
</dbReference>
<evidence type="ECO:0000313" key="5">
    <source>
        <dbReference type="Proteomes" id="UP000245959"/>
    </source>
</evidence>
<dbReference type="InterPro" id="IPR014094">
    <property type="entry name" value="LpoB"/>
</dbReference>
<dbReference type="Gene3D" id="3.40.50.10610">
    <property type="entry name" value="ABC-type transport auxiliary lipoprotein component"/>
    <property type="match status" value="1"/>
</dbReference>
<dbReference type="AlphaFoldDB" id="A0A2U1B0J8"/>
<dbReference type="RefSeq" id="WP_116883868.1">
    <property type="nucleotide sequence ID" value="NZ_CAJKCJ010000108.1"/>
</dbReference>
<dbReference type="Proteomes" id="UP000245959">
    <property type="component" value="Unassembled WGS sequence"/>
</dbReference>
<dbReference type="GeneID" id="78295176"/>
<gene>
    <name evidence="3" type="primary">lpoB</name>
    <name evidence="4" type="ORF">C8D82_11224</name>
    <name evidence="3" type="ORF">HF882_08865</name>
</gene>
<evidence type="ECO:0000256" key="1">
    <source>
        <dbReference type="NCBIfam" id="TIGR02722"/>
    </source>
</evidence>
<dbReference type="PROSITE" id="PS51257">
    <property type="entry name" value="PROKAR_LIPOPROTEIN"/>
    <property type="match status" value="1"/>
</dbReference>
<feature type="signal peptide" evidence="2">
    <location>
        <begin position="1"/>
        <end position="24"/>
    </location>
</feature>
<dbReference type="EMBL" id="JABAEW010000013">
    <property type="protein sequence ID" value="NMD86692.1"/>
    <property type="molecule type" value="Genomic_DNA"/>
</dbReference>
<reference evidence="4 5" key="1">
    <citation type="submission" date="2018-04" db="EMBL/GenBank/DDBJ databases">
        <title>Genomic Encyclopedia of Type Strains, Phase IV (KMG-IV): sequencing the most valuable type-strain genomes for metagenomic binning, comparative biology and taxonomic classification.</title>
        <authorList>
            <person name="Goeker M."/>
        </authorList>
    </citation>
    <scope>NUCLEOTIDE SEQUENCE [LARGE SCALE GENOMIC DNA]</scope>
    <source>
        <strain evidence="4 5">DSM 14823</strain>
    </source>
</reference>
<comment type="caution">
    <text evidence="4">The sequence shown here is derived from an EMBL/GenBank/DDBJ whole genome shotgun (WGS) entry which is preliminary data.</text>
</comment>